<protein>
    <submittedName>
        <fullName evidence="3">Uncharacterized protein LOC130495864</fullName>
    </submittedName>
</protein>
<dbReference type="OrthoDB" id="1108114at2759"/>
<dbReference type="SUPFAM" id="SSF53098">
    <property type="entry name" value="Ribonuclease H-like"/>
    <property type="match status" value="1"/>
</dbReference>
<dbReference type="GO" id="GO:0004523">
    <property type="term" value="F:RNA-DNA hybrid ribonuclease activity"/>
    <property type="evidence" value="ECO:0007669"/>
    <property type="project" value="InterPro"/>
</dbReference>
<reference evidence="2" key="1">
    <citation type="journal article" date="2019" name="Database">
        <title>The radish genome database (RadishGD): an integrated information resource for radish genomics.</title>
        <authorList>
            <person name="Yu H.J."/>
            <person name="Baek S."/>
            <person name="Lee Y.J."/>
            <person name="Cho A."/>
            <person name="Mun J.H."/>
        </authorList>
    </citation>
    <scope>NUCLEOTIDE SEQUENCE [LARGE SCALE GENOMIC DNA]</scope>
    <source>
        <strain evidence="2">cv. WK10039</strain>
    </source>
</reference>
<dbReference type="Pfam" id="PF13966">
    <property type="entry name" value="zf-RVT"/>
    <property type="match status" value="1"/>
</dbReference>
<dbReference type="PROSITE" id="PS50878">
    <property type="entry name" value="RT_POL"/>
    <property type="match status" value="1"/>
</dbReference>
<name>A0A9W3BVX7_RAPSA</name>
<dbReference type="RefSeq" id="XP_056843407.1">
    <property type="nucleotide sequence ID" value="XM_056987427.1"/>
</dbReference>
<feature type="domain" description="Reverse transcriptase" evidence="1">
    <location>
        <begin position="165"/>
        <end position="435"/>
    </location>
</feature>
<keyword evidence="2" id="KW-1185">Reference proteome</keyword>
<dbReference type="KEGG" id="rsz:130495864"/>
<dbReference type="InterPro" id="IPR026960">
    <property type="entry name" value="RVT-Znf"/>
</dbReference>
<dbReference type="CDD" id="cd01650">
    <property type="entry name" value="RT_nLTR_like"/>
    <property type="match status" value="1"/>
</dbReference>
<dbReference type="Pfam" id="PF00078">
    <property type="entry name" value="RVT_1"/>
    <property type="match status" value="1"/>
</dbReference>
<dbReference type="InterPro" id="IPR000477">
    <property type="entry name" value="RT_dom"/>
</dbReference>
<dbReference type="InterPro" id="IPR044730">
    <property type="entry name" value="RNase_H-like_dom_plant"/>
</dbReference>
<dbReference type="GO" id="GO:0003676">
    <property type="term" value="F:nucleic acid binding"/>
    <property type="evidence" value="ECO:0007669"/>
    <property type="project" value="InterPro"/>
</dbReference>
<reference evidence="3" key="2">
    <citation type="submission" date="2025-08" db="UniProtKB">
        <authorList>
            <consortium name="RefSeq"/>
        </authorList>
    </citation>
    <scope>IDENTIFICATION</scope>
    <source>
        <tissue evidence="3">Leaf</tissue>
    </source>
</reference>
<dbReference type="PANTHER" id="PTHR33116:SF86">
    <property type="entry name" value="REVERSE TRANSCRIPTASE DOMAIN-CONTAINING PROTEIN"/>
    <property type="match status" value="1"/>
</dbReference>
<dbReference type="InterPro" id="IPR002156">
    <property type="entry name" value="RNaseH_domain"/>
</dbReference>
<dbReference type="GeneID" id="130495864"/>
<dbReference type="Pfam" id="PF13456">
    <property type="entry name" value="RVT_3"/>
    <property type="match status" value="1"/>
</dbReference>
<dbReference type="PANTHER" id="PTHR33116">
    <property type="entry name" value="REVERSE TRANSCRIPTASE ZINC-BINDING DOMAIN-CONTAINING PROTEIN-RELATED-RELATED"/>
    <property type="match status" value="1"/>
</dbReference>
<organism evidence="2 3">
    <name type="scientific">Raphanus sativus</name>
    <name type="common">Radish</name>
    <name type="synonym">Raphanus raphanistrum var. sativus</name>
    <dbReference type="NCBI Taxonomy" id="3726"/>
    <lineage>
        <taxon>Eukaryota</taxon>
        <taxon>Viridiplantae</taxon>
        <taxon>Streptophyta</taxon>
        <taxon>Embryophyta</taxon>
        <taxon>Tracheophyta</taxon>
        <taxon>Spermatophyta</taxon>
        <taxon>Magnoliopsida</taxon>
        <taxon>eudicotyledons</taxon>
        <taxon>Gunneridae</taxon>
        <taxon>Pentapetalae</taxon>
        <taxon>rosids</taxon>
        <taxon>malvids</taxon>
        <taxon>Brassicales</taxon>
        <taxon>Brassicaceae</taxon>
        <taxon>Brassiceae</taxon>
        <taxon>Raphanus</taxon>
    </lineage>
</organism>
<sequence>MADSSPDEVIAGINKNLLEAYKAEEAFWKQRSRLMWLALGDKNTAFFHAVSKGRKARNKLTVMENTEGLPVYEEEQIAAEIEQYFSEIFTSVGSNSEEVVSKALSVRVSATTNQSLISIPTEKEIKKALFAIHPDKAPGPDGFSASFFQANWDAVKSAVVEEIRLFFITGKMPDTINETHVRLIPKIQNALKVSEFRPIALCNVYYKIISKLLSLRLRPILNDIISENQSAFLPGRAIADNVLITHEILHYLKGSEAKKHCYIAVKTDMSKAYDRLEWGFIRLVFEKLGFDGIWINWVMECITTVSYSFLVNDSALGHVTPERGIRQGDPLSPYIFILCGEVLSGLCQAGQQNGELTGVKIGQQCPRINHLLFADDTMFFTKASPDCCSYLIATLKEYESASGQLINASKSSISFSSKTPQETRDRVKNILGIEKEGGVGKYLGLPELFSRKKRDVFSSIVDKIKIRASSWSTRRLSAAGKLTMLKSVLSAIPTYSMSCFPLPVGLCKQIQSALTRFWWDQDPAVKKICWVSWDSLTQHKDEGGLGFREIQDFNVAMLAKNAWRILTSPSSLLARLLLGKYCHSTSFLSATCPKSASHGWRGVIAGCQLLKLQLGKAIGNGNTTKVWTDSWLSTTERLTPFGPPTEATRDLFVADLIQRGTGEWNRHLVESILPELAPLVYLIKPSRLDAEDSFCWLKTKSGIYSVKSGYYARRDETTQDLPLQPLLQDFNWRKFVWREETSPKLKLFLWKLCRGALPLGVNLQHRGIETNGNCPHCLEPETELHLFFLCPFAKQVWEAAPFTTPPDFATITTLHDAFLIMSTLLCVPPTGISSSLTSWLLWSIWTSRNTLVFDCRSQSAKAVMEKTVPAAREWILAQSEFKPTRHQSILLPEATLPPPNTFVCNTDGAWMASQRAGLGWVIANQEQSYISEGSQAVFHVSSPLMAEALAMREALQEAKRNSIHNVWCKTDSQELARAINSKSYSVELFGVLMDIEFLSTAFAFFSVSFVSRENNSAADSLAKFALHNSIATLF</sequence>
<dbReference type="SUPFAM" id="SSF56672">
    <property type="entry name" value="DNA/RNA polymerases"/>
    <property type="match status" value="1"/>
</dbReference>
<proteinExistence type="predicted"/>
<gene>
    <name evidence="3" type="primary">LOC130495864</name>
</gene>
<dbReference type="Proteomes" id="UP000504610">
    <property type="component" value="Chromosome 6"/>
</dbReference>
<evidence type="ECO:0000259" key="1">
    <source>
        <dbReference type="PROSITE" id="PS50878"/>
    </source>
</evidence>
<dbReference type="AlphaFoldDB" id="A0A9W3BVX7"/>
<dbReference type="CDD" id="cd06222">
    <property type="entry name" value="RNase_H_like"/>
    <property type="match status" value="1"/>
</dbReference>
<dbReference type="InterPro" id="IPR012337">
    <property type="entry name" value="RNaseH-like_sf"/>
</dbReference>
<evidence type="ECO:0000313" key="2">
    <source>
        <dbReference type="Proteomes" id="UP000504610"/>
    </source>
</evidence>
<dbReference type="InterPro" id="IPR036397">
    <property type="entry name" value="RNaseH_sf"/>
</dbReference>
<accession>A0A9W3BVX7</accession>
<dbReference type="InterPro" id="IPR043502">
    <property type="entry name" value="DNA/RNA_pol_sf"/>
</dbReference>
<evidence type="ECO:0000313" key="3">
    <source>
        <dbReference type="RefSeq" id="XP_056843407.1"/>
    </source>
</evidence>
<dbReference type="Gene3D" id="3.30.420.10">
    <property type="entry name" value="Ribonuclease H-like superfamily/Ribonuclease H"/>
    <property type="match status" value="1"/>
</dbReference>